<reference evidence="4" key="1">
    <citation type="submission" date="2022-03" db="EMBL/GenBank/DDBJ databases">
        <authorList>
            <person name="Martin H S."/>
        </authorList>
    </citation>
    <scope>NUCLEOTIDE SEQUENCE</scope>
</reference>
<evidence type="ECO:0000256" key="2">
    <source>
        <dbReference type="SAM" id="MobiDB-lite"/>
    </source>
</evidence>
<dbReference type="PROSITE" id="PS50982">
    <property type="entry name" value="MBD"/>
    <property type="match status" value="1"/>
</dbReference>
<feature type="compositionally biased region" description="Low complexity" evidence="2">
    <location>
        <begin position="165"/>
        <end position="174"/>
    </location>
</feature>
<dbReference type="Proteomes" id="UP000837857">
    <property type="component" value="Chromosome 24"/>
</dbReference>
<dbReference type="InterPro" id="IPR011011">
    <property type="entry name" value="Znf_FYVE_PHD"/>
</dbReference>
<feature type="region of interest" description="Disordered" evidence="2">
    <location>
        <begin position="1"/>
        <end position="98"/>
    </location>
</feature>
<keyword evidence="1" id="KW-0175">Coiled coil</keyword>
<feature type="compositionally biased region" description="Gly residues" evidence="2">
    <location>
        <begin position="197"/>
        <end position="206"/>
    </location>
</feature>
<dbReference type="InterPro" id="IPR016177">
    <property type="entry name" value="DNA-bd_dom_sf"/>
</dbReference>
<protein>
    <recommendedName>
        <fullName evidence="3">MBD domain-containing protein</fullName>
    </recommendedName>
</protein>
<feature type="non-terminal residue" evidence="4">
    <location>
        <position position="633"/>
    </location>
</feature>
<accession>A0ABN8IH88</accession>
<dbReference type="CDD" id="cd00122">
    <property type="entry name" value="MBD"/>
    <property type="match status" value="1"/>
</dbReference>
<feature type="compositionally biased region" description="Low complexity" evidence="2">
    <location>
        <begin position="526"/>
        <end position="535"/>
    </location>
</feature>
<feature type="region of interest" description="Disordered" evidence="2">
    <location>
        <begin position="512"/>
        <end position="558"/>
    </location>
</feature>
<feature type="compositionally biased region" description="Low complexity" evidence="2">
    <location>
        <begin position="373"/>
        <end position="390"/>
    </location>
</feature>
<feature type="compositionally biased region" description="Basic and acidic residues" evidence="2">
    <location>
        <begin position="81"/>
        <end position="91"/>
    </location>
</feature>
<sequence>MAVGDNATSDESKVNSEDTATENVETAVDTSLKLPAAPTIEEKEEAPLPKEDAEREKFGEMEEKEDCIKSEETEDVTNKAAEGKSDEETRGSKRRASFAFSDAGEEFKGFDLMKHEDLCGDYNRVLERLEAEVQSAIKDLKPIRSLKVSIAARASKRPRQDTDGSRPSSALSSRSDGEWTEFSPPTVTVGNVLRAGGSSGSGGSAGVRGRRSTTEMSSPLLRVPLERGWRRELVYRAALDAHSRRNADIYYYSPNGKKLRSTREVAEHLAGTGLTLENFSFFKEPLGVDDPEKEIIRDAKFMRRVESPVPAPPPTTEGKRTPKPKAPKGASPEPATPKSPPAKLKVKSMGSRLSNNGTPPVASVPKQPRRLQPAAASAPASATTATAPASVDNNNTAAWKKPRAAGASQPLPLPHPLPPAQPPPPAQTLPPPPPTQPPPLQSRPLQPRAEPETKPSPRQVVQPCSMSCGRGAVPSLACAACLCLYHPACAGLPHHHHQHQPQNFLCKNCKKSTSPPLEPPPLTHKSGATASAVSGVGAGSGAGTRRTPAPIPSPVPVPAKVRPDKRVLLRMKVAGGGADGSRVWAVAAPTAGSGAGSGTPPPGVRPTLPQSLAVLNGRRFIVVPRSLVHSDHH</sequence>
<name>A0ABN8IH88_9NEOP</name>
<dbReference type="EMBL" id="OW152836">
    <property type="protein sequence ID" value="CAH2057039.1"/>
    <property type="molecule type" value="Genomic_DNA"/>
</dbReference>
<gene>
    <name evidence="4" type="ORF">IPOD504_LOCUS9949</name>
</gene>
<feature type="region of interest" description="Disordered" evidence="2">
    <location>
        <begin position="300"/>
        <end position="462"/>
    </location>
</feature>
<feature type="compositionally biased region" description="Basic and acidic residues" evidence="2">
    <location>
        <begin position="45"/>
        <end position="71"/>
    </location>
</feature>
<evidence type="ECO:0000313" key="4">
    <source>
        <dbReference type="EMBL" id="CAH2057039.1"/>
    </source>
</evidence>
<feature type="compositionally biased region" description="Pro residues" evidence="2">
    <location>
        <begin position="411"/>
        <end position="441"/>
    </location>
</feature>
<dbReference type="InterPro" id="IPR013083">
    <property type="entry name" value="Znf_RING/FYVE/PHD"/>
</dbReference>
<proteinExistence type="predicted"/>
<dbReference type="SUPFAM" id="SSF57903">
    <property type="entry name" value="FYVE/PHD zinc finger"/>
    <property type="match status" value="1"/>
</dbReference>
<evidence type="ECO:0000313" key="5">
    <source>
        <dbReference type="Proteomes" id="UP000837857"/>
    </source>
</evidence>
<dbReference type="Gene3D" id="3.30.890.10">
    <property type="entry name" value="Methyl-cpg-binding Protein 2, Chain A"/>
    <property type="match status" value="1"/>
</dbReference>
<feature type="region of interest" description="Disordered" evidence="2">
    <location>
        <begin position="151"/>
        <end position="219"/>
    </location>
</feature>
<organism evidence="4 5">
    <name type="scientific">Iphiclides podalirius</name>
    <name type="common">scarce swallowtail</name>
    <dbReference type="NCBI Taxonomy" id="110791"/>
    <lineage>
        <taxon>Eukaryota</taxon>
        <taxon>Metazoa</taxon>
        <taxon>Ecdysozoa</taxon>
        <taxon>Arthropoda</taxon>
        <taxon>Hexapoda</taxon>
        <taxon>Insecta</taxon>
        <taxon>Pterygota</taxon>
        <taxon>Neoptera</taxon>
        <taxon>Endopterygota</taxon>
        <taxon>Lepidoptera</taxon>
        <taxon>Glossata</taxon>
        <taxon>Ditrysia</taxon>
        <taxon>Papilionoidea</taxon>
        <taxon>Papilionidae</taxon>
        <taxon>Papilioninae</taxon>
        <taxon>Iphiclides</taxon>
    </lineage>
</organism>
<dbReference type="Pfam" id="PF01429">
    <property type="entry name" value="MBD"/>
    <property type="match status" value="1"/>
</dbReference>
<evidence type="ECO:0000259" key="3">
    <source>
        <dbReference type="PROSITE" id="PS50982"/>
    </source>
</evidence>
<dbReference type="InterPro" id="IPR001739">
    <property type="entry name" value="Methyl_CpG_DNA-bd"/>
</dbReference>
<keyword evidence="5" id="KW-1185">Reference proteome</keyword>
<feature type="coiled-coil region" evidence="1">
    <location>
        <begin position="112"/>
        <end position="139"/>
    </location>
</feature>
<dbReference type="SUPFAM" id="SSF54171">
    <property type="entry name" value="DNA-binding domain"/>
    <property type="match status" value="1"/>
</dbReference>
<evidence type="ECO:0000256" key="1">
    <source>
        <dbReference type="SAM" id="Coils"/>
    </source>
</evidence>
<feature type="domain" description="MBD" evidence="3">
    <location>
        <begin position="215"/>
        <end position="286"/>
    </location>
</feature>
<dbReference type="SMART" id="SM00391">
    <property type="entry name" value="MBD"/>
    <property type="match status" value="1"/>
</dbReference>
<dbReference type="Gene3D" id="3.30.40.10">
    <property type="entry name" value="Zinc/RING finger domain, C3HC4 (zinc finger)"/>
    <property type="match status" value="1"/>
</dbReference>